<keyword evidence="2" id="KW-1185">Reference proteome</keyword>
<comment type="caution">
    <text evidence="1">The sequence shown here is derived from an EMBL/GenBank/DDBJ whole genome shotgun (WGS) entry which is preliminary data.</text>
</comment>
<dbReference type="Proteomes" id="UP001054252">
    <property type="component" value="Unassembled WGS sequence"/>
</dbReference>
<protein>
    <submittedName>
        <fullName evidence="1">Uncharacterized protein</fullName>
    </submittedName>
</protein>
<proteinExistence type="predicted"/>
<organism evidence="1 2">
    <name type="scientific">Rubroshorea leprosula</name>
    <dbReference type="NCBI Taxonomy" id="152421"/>
    <lineage>
        <taxon>Eukaryota</taxon>
        <taxon>Viridiplantae</taxon>
        <taxon>Streptophyta</taxon>
        <taxon>Embryophyta</taxon>
        <taxon>Tracheophyta</taxon>
        <taxon>Spermatophyta</taxon>
        <taxon>Magnoliopsida</taxon>
        <taxon>eudicotyledons</taxon>
        <taxon>Gunneridae</taxon>
        <taxon>Pentapetalae</taxon>
        <taxon>rosids</taxon>
        <taxon>malvids</taxon>
        <taxon>Malvales</taxon>
        <taxon>Dipterocarpaceae</taxon>
        <taxon>Rubroshorea</taxon>
    </lineage>
</organism>
<sequence>MGSYMVKRDSSSIKTLLRYSSVEKALTNKGFRRSSIASIFSIVDNCQVKNRKRPRRSKAQAHHTSCCSNNQGQEWNFSLDNCALKDLGVRFY</sequence>
<evidence type="ECO:0000313" key="1">
    <source>
        <dbReference type="EMBL" id="GKV53532.1"/>
    </source>
</evidence>
<dbReference type="AlphaFoldDB" id="A0AAV5MY98"/>
<gene>
    <name evidence="1" type="ORF">SLEP1_g60052</name>
</gene>
<accession>A0AAV5MY98</accession>
<name>A0AAV5MY98_9ROSI</name>
<reference evidence="1 2" key="1">
    <citation type="journal article" date="2021" name="Commun. Biol.">
        <title>The genome of Shorea leprosula (Dipterocarpaceae) highlights the ecological relevance of drought in aseasonal tropical rainforests.</title>
        <authorList>
            <person name="Ng K.K.S."/>
            <person name="Kobayashi M.J."/>
            <person name="Fawcett J.A."/>
            <person name="Hatakeyama M."/>
            <person name="Paape T."/>
            <person name="Ng C.H."/>
            <person name="Ang C.C."/>
            <person name="Tnah L.H."/>
            <person name="Lee C.T."/>
            <person name="Nishiyama T."/>
            <person name="Sese J."/>
            <person name="O'Brien M.J."/>
            <person name="Copetti D."/>
            <person name="Mohd Noor M.I."/>
            <person name="Ong R.C."/>
            <person name="Putra M."/>
            <person name="Sireger I.Z."/>
            <person name="Indrioko S."/>
            <person name="Kosugi Y."/>
            <person name="Izuno A."/>
            <person name="Isagi Y."/>
            <person name="Lee S.L."/>
            <person name="Shimizu K.K."/>
        </authorList>
    </citation>
    <scope>NUCLEOTIDE SEQUENCE [LARGE SCALE GENOMIC DNA]</scope>
    <source>
        <strain evidence="1">214</strain>
    </source>
</reference>
<evidence type="ECO:0000313" key="2">
    <source>
        <dbReference type="Proteomes" id="UP001054252"/>
    </source>
</evidence>
<dbReference type="EMBL" id="BPVZ01001486">
    <property type="protein sequence ID" value="GKV53532.1"/>
    <property type="molecule type" value="Genomic_DNA"/>
</dbReference>